<organism evidence="1 2">
    <name type="scientific">Enterococcus rivorum</name>
    <dbReference type="NCBI Taxonomy" id="762845"/>
    <lineage>
        <taxon>Bacteria</taxon>
        <taxon>Bacillati</taxon>
        <taxon>Bacillota</taxon>
        <taxon>Bacilli</taxon>
        <taxon>Lactobacillales</taxon>
        <taxon>Enterococcaceae</taxon>
        <taxon>Enterococcus</taxon>
    </lineage>
</organism>
<dbReference type="InterPro" id="IPR058532">
    <property type="entry name" value="YjbR/MT2646/Rv2570-like"/>
</dbReference>
<dbReference type="Gene3D" id="3.90.1150.30">
    <property type="match status" value="1"/>
</dbReference>
<sequence>MSELKGYLASEAEKWAGVKVYFREDWGCTYFEVAGKCFALYGKNKEKEPVLTIKGLPEKNELLREQYSFVVPGYYTNKTHWNSILVEKSTFSKEEHLNLLKESRNLVVAKLPKKVREGL</sequence>
<dbReference type="EMBL" id="MIEK01000009">
    <property type="protein sequence ID" value="OEH83321.1"/>
    <property type="molecule type" value="Genomic_DNA"/>
</dbReference>
<gene>
    <name evidence="1" type="ORF">BCR26_10355</name>
</gene>
<proteinExistence type="predicted"/>
<evidence type="ECO:0008006" key="3">
    <source>
        <dbReference type="Google" id="ProtNLM"/>
    </source>
</evidence>
<dbReference type="STRING" id="762845.BCR26_10355"/>
<evidence type="ECO:0000313" key="1">
    <source>
        <dbReference type="EMBL" id="OEH83321.1"/>
    </source>
</evidence>
<dbReference type="PANTHER" id="PTHR35145">
    <property type="entry name" value="CYTOPLASMIC PROTEIN-RELATED"/>
    <property type="match status" value="1"/>
</dbReference>
<dbReference type="OrthoDB" id="9789813at2"/>
<keyword evidence="2" id="KW-1185">Reference proteome</keyword>
<comment type="caution">
    <text evidence="1">The sequence shown here is derived from an EMBL/GenBank/DDBJ whole genome shotgun (WGS) entry which is preliminary data.</text>
</comment>
<dbReference type="InterPro" id="IPR038056">
    <property type="entry name" value="YjbR-like_sf"/>
</dbReference>
<dbReference type="PANTHER" id="PTHR35145:SF1">
    <property type="entry name" value="CYTOPLASMIC PROTEIN"/>
    <property type="match status" value="1"/>
</dbReference>
<dbReference type="Proteomes" id="UP000095256">
    <property type="component" value="Unassembled WGS sequence"/>
</dbReference>
<protein>
    <recommendedName>
        <fullName evidence="3">DNA-binding protein</fullName>
    </recommendedName>
</protein>
<name>A0A1E5KZN5_9ENTE</name>
<dbReference type="InterPro" id="IPR007351">
    <property type="entry name" value="YjbR"/>
</dbReference>
<accession>A0A1E5KZN5</accession>
<dbReference type="RefSeq" id="WP_069697744.1">
    <property type="nucleotide sequence ID" value="NZ_JAGGMA010000018.1"/>
</dbReference>
<dbReference type="SUPFAM" id="SSF142906">
    <property type="entry name" value="YjbR-like"/>
    <property type="match status" value="1"/>
</dbReference>
<dbReference type="AlphaFoldDB" id="A0A1E5KZN5"/>
<dbReference type="Pfam" id="PF04237">
    <property type="entry name" value="YjbR"/>
    <property type="match status" value="1"/>
</dbReference>
<reference evidence="1 2" key="1">
    <citation type="submission" date="2016-09" db="EMBL/GenBank/DDBJ databases">
        <authorList>
            <person name="Capua I."/>
            <person name="De Benedictis P."/>
            <person name="Joannis T."/>
            <person name="Lombin L.H."/>
            <person name="Cattoli G."/>
        </authorList>
    </citation>
    <scope>NUCLEOTIDE SEQUENCE [LARGE SCALE GENOMIC DNA]</scope>
    <source>
        <strain evidence="1 2">LMG 25899</strain>
    </source>
</reference>
<evidence type="ECO:0000313" key="2">
    <source>
        <dbReference type="Proteomes" id="UP000095256"/>
    </source>
</evidence>